<evidence type="ECO:0000313" key="7">
    <source>
        <dbReference type="Proteomes" id="UP001165083"/>
    </source>
</evidence>
<comment type="caution">
    <text evidence="6">The sequence shown here is derived from an EMBL/GenBank/DDBJ whole genome shotgun (WGS) entry which is preliminary data.</text>
</comment>
<sequence length="137" mass="15262">MRLGSIILLSAATLFASCASTTTDLGINQVAVSGHGVKDTTGKRNLRTKLESEEDGEERGGKVLPAEILNKIPGEFRGETLPGEVVKKLLRDESFRRDTFREWRITVGVDDLGIAMNLNKKGRLELLQKYEDYIREV</sequence>
<gene>
    <name evidence="6" type="ORF">Plil01_000316700</name>
</gene>
<accession>A0A9W6WQB8</accession>
<dbReference type="AlphaFoldDB" id="A0A9W6WQB8"/>
<feature type="signal peptide" evidence="5">
    <location>
        <begin position="1"/>
        <end position="19"/>
    </location>
</feature>
<protein>
    <recommendedName>
        <fullName evidence="5">RxLR effector protein</fullName>
    </recommendedName>
</protein>
<dbReference type="InterPro" id="IPR031825">
    <property type="entry name" value="RXLR"/>
</dbReference>
<dbReference type="Pfam" id="PF16810">
    <property type="entry name" value="RXLR"/>
    <property type="match status" value="1"/>
</dbReference>
<evidence type="ECO:0000313" key="6">
    <source>
        <dbReference type="EMBL" id="GMF12576.1"/>
    </source>
</evidence>
<organism evidence="6 7">
    <name type="scientific">Phytophthora lilii</name>
    <dbReference type="NCBI Taxonomy" id="2077276"/>
    <lineage>
        <taxon>Eukaryota</taxon>
        <taxon>Sar</taxon>
        <taxon>Stramenopiles</taxon>
        <taxon>Oomycota</taxon>
        <taxon>Peronosporomycetes</taxon>
        <taxon>Peronosporales</taxon>
        <taxon>Peronosporaceae</taxon>
        <taxon>Phytophthora</taxon>
    </lineage>
</organism>
<evidence type="ECO:0000256" key="1">
    <source>
        <dbReference type="ARBA" id="ARBA00004613"/>
    </source>
</evidence>
<evidence type="ECO:0000256" key="4">
    <source>
        <dbReference type="ARBA" id="ARBA00022729"/>
    </source>
</evidence>
<dbReference type="PROSITE" id="PS51257">
    <property type="entry name" value="PROKAR_LIPOPROTEIN"/>
    <property type="match status" value="1"/>
</dbReference>
<dbReference type="Proteomes" id="UP001165083">
    <property type="component" value="Unassembled WGS sequence"/>
</dbReference>
<evidence type="ECO:0000256" key="5">
    <source>
        <dbReference type="RuleBase" id="RU367124"/>
    </source>
</evidence>
<dbReference type="GO" id="GO:0005576">
    <property type="term" value="C:extracellular region"/>
    <property type="evidence" value="ECO:0007669"/>
    <property type="project" value="UniProtKB-SubCell"/>
</dbReference>
<keyword evidence="3 5" id="KW-0964">Secreted</keyword>
<comment type="subcellular location">
    <subcellularLocation>
        <location evidence="1 5">Secreted</location>
    </subcellularLocation>
</comment>
<evidence type="ECO:0000256" key="2">
    <source>
        <dbReference type="ARBA" id="ARBA00010400"/>
    </source>
</evidence>
<reference evidence="6" key="1">
    <citation type="submission" date="2023-04" db="EMBL/GenBank/DDBJ databases">
        <title>Phytophthora lilii NBRC 32176.</title>
        <authorList>
            <person name="Ichikawa N."/>
            <person name="Sato H."/>
            <person name="Tonouchi N."/>
        </authorList>
    </citation>
    <scope>NUCLEOTIDE SEQUENCE</scope>
    <source>
        <strain evidence="6">NBRC 32176</strain>
    </source>
</reference>
<dbReference type="EMBL" id="BSXW01000126">
    <property type="protein sequence ID" value="GMF12576.1"/>
    <property type="molecule type" value="Genomic_DNA"/>
</dbReference>
<proteinExistence type="inferred from homology"/>
<comment type="domain">
    <text evidence="5">The RxLR-dEER motif acts to carry the protein into the host cell cytoplasm through binding to cell surface phosphatidylinositol-3-phosphate.</text>
</comment>
<keyword evidence="4 5" id="KW-0732">Signal</keyword>
<comment type="function">
    <text evidence="5">Effector that suppresses plant defense responses during pathogen infection.</text>
</comment>
<evidence type="ECO:0000256" key="3">
    <source>
        <dbReference type="ARBA" id="ARBA00022525"/>
    </source>
</evidence>
<name>A0A9W6WQB8_9STRA</name>
<feature type="chain" id="PRO_5041019795" description="RxLR effector protein" evidence="5">
    <location>
        <begin position="20"/>
        <end position="137"/>
    </location>
</feature>
<dbReference type="OrthoDB" id="109022at2759"/>
<comment type="similarity">
    <text evidence="2 5">Belongs to the RxLR effector family.</text>
</comment>
<keyword evidence="7" id="KW-1185">Reference proteome</keyword>